<dbReference type="Proteomes" id="UP000256862">
    <property type="component" value="Plasmid CO2235_mp"/>
</dbReference>
<comment type="caution">
    <text evidence="1">The sequence shown here is derived from an EMBL/GenBank/DDBJ whole genome shotgun (WGS) entry which is preliminary data.</text>
</comment>
<evidence type="ECO:0000313" key="2">
    <source>
        <dbReference type="Proteomes" id="UP000256862"/>
    </source>
</evidence>
<evidence type="ECO:0000313" key="1">
    <source>
        <dbReference type="EMBL" id="SPC19704.1"/>
    </source>
</evidence>
<name>A0A976GCU2_9BURK</name>
<reference evidence="1 2" key="1">
    <citation type="submission" date="2018-01" db="EMBL/GenBank/DDBJ databases">
        <authorList>
            <person name="Clerissi C."/>
        </authorList>
    </citation>
    <scope>NUCLEOTIDE SEQUENCE [LARGE SCALE GENOMIC DNA]</scope>
    <source>
        <strain evidence="1">Cupriavidus oxalaticus LMG 2235</strain>
        <plasmid evidence="2">co2235_mp</plasmid>
    </source>
</reference>
<protein>
    <submittedName>
        <fullName evidence="1">Uncharacterized protein</fullName>
    </submittedName>
</protein>
<dbReference type="AlphaFoldDB" id="A0A976GCU2"/>
<gene>
    <name evidence="1" type="ORF">CO2235_MP20115</name>
</gene>
<proteinExistence type="predicted"/>
<accession>A0A976GCU2</accession>
<geneLocation type="plasmid" evidence="2">
    <name>co2235_mp</name>
</geneLocation>
<dbReference type="EMBL" id="OGUS01000137">
    <property type="protein sequence ID" value="SPC19704.1"/>
    <property type="molecule type" value="Genomic_DNA"/>
</dbReference>
<sequence length="77" mass="9192">MRAVGRLSLRFFQAIDKSSCSQLHRQSEYSYRKARNYESLNLWNGSHCLVRNYHRPTHATMTEILHISDFHWNPQSL</sequence>
<organism evidence="1 2">
    <name type="scientific">Cupriavidus oxalaticus</name>
    <dbReference type="NCBI Taxonomy" id="96344"/>
    <lineage>
        <taxon>Bacteria</taxon>
        <taxon>Pseudomonadati</taxon>
        <taxon>Pseudomonadota</taxon>
        <taxon>Betaproteobacteria</taxon>
        <taxon>Burkholderiales</taxon>
        <taxon>Burkholderiaceae</taxon>
        <taxon>Cupriavidus</taxon>
    </lineage>
</organism>